<proteinExistence type="predicted"/>
<comment type="caution">
    <text evidence="1">The sequence shown here is derived from an EMBL/GenBank/DDBJ whole genome shotgun (WGS) entry which is preliminary data.</text>
</comment>
<reference evidence="1 2" key="1">
    <citation type="submission" date="2018-03" db="EMBL/GenBank/DDBJ databases">
        <title>Genomic Encyclopedia of Archaeal and Bacterial Type Strains, Phase II (KMG-II): from individual species to whole genera.</title>
        <authorList>
            <person name="Goeker M."/>
        </authorList>
    </citation>
    <scope>NUCLEOTIDE SEQUENCE [LARGE SCALE GENOMIC DNA]</scope>
    <source>
        <strain evidence="1 2">DSM 19711</strain>
    </source>
</reference>
<dbReference type="EMBL" id="PVZF01000008">
    <property type="protein sequence ID" value="PRY13600.1"/>
    <property type="molecule type" value="Genomic_DNA"/>
</dbReference>
<name>A0A2T0R243_9ACTN</name>
<keyword evidence="2" id="KW-1185">Reference proteome</keyword>
<gene>
    <name evidence="1" type="ORF">CLV37_108270</name>
</gene>
<protein>
    <submittedName>
        <fullName evidence="1">Uncharacterized protein</fullName>
    </submittedName>
</protein>
<dbReference type="Gene3D" id="1.10.260.40">
    <property type="entry name" value="lambda repressor-like DNA-binding domains"/>
    <property type="match status" value="1"/>
</dbReference>
<dbReference type="RefSeq" id="WP_170127320.1">
    <property type="nucleotide sequence ID" value="NZ_PVZF01000008.1"/>
</dbReference>
<dbReference type="GO" id="GO:0003677">
    <property type="term" value="F:DNA binding"/>
    <property type="evidence" value="ECO:0007669"/>
    <property type="project" value="InterPro"/>
</dbReference>
<dbReference type="CDD" id="cd00093">
    <property type="entry name" value="HTH_XRE"/>
    <property type="match status" value="1"/>
</dbReference>
<dbReference type="InterPro" id="IPR010982">
    <property type="entry name" value="Lambda_DNA-bd_dom_sf"/>
</dbReference>
<sequence>MTRADAEVPADVWEELHDLASEPGGERNIARHLRDELSRRGWSQEAFAAKVRDEGLPYFRQSAISRILKPQGEPRAITVEEACAFARVLDLPVALLFAPEGVVQNMKVARYLRDLPTLWSERVEAEIRHEEAEGAILRFLESEDDGVPGLREAITERLDKARRARAQAEEEVDGEFFGTVTSADDHLLDEWEKRSK</sequence>
<accession>A0A2T0R243</accession>
<evidence type="ECO:0000313" key="2">
    <source>
        <dbReference type="Proteomes" id="UP000238083"/>
    </source>
</evidence>
<dbReference type="AlphaFoldDB" id="A0A2T0R243"/>
<evidence type="ECO:0000313" key="1">
    <source>
        <dbReference type="EMBL" id="PRY13600.1"/>
    </source>
</evidence>
<organism evidence="1 2">
    <name type="scientific">Kineococcus rhizosphaerae</name>
    <dbReference type="NCBI Taxonomy" id="559628"/>
    <lineage>
        <taxon>Bacteria</taxon>
        <taxon>Bacillati</taxon>
        <taxon>Actinomycetota</taxon>
        <taxon>Actinomycetes</taxon>
        <taxon>Kineosporiales</taxon>
        <taxon>Kineosporiaceae</taxon>
        <taxon>Kineococcus</taxon>
    </lineage>
</organism>
<dbReference type="InterPro" id="IPR001387">
    <property type="entry name" value="Cro/C1-type_HTH"/>
</dbReference>
<dbReference type="Proteomes" id="UP000238083">
    <property type="component" value="Unassembled WGS sequence"/>
</dbReference>